<dbReference type="GO" id="GO:0051231">
    <property type="term" value="P:spindle elongation"/>
    <property type="evidence" value="ECO:0007669"/>
    <property type="project" value="TreeGrafter"/>
</dbReference>
<keyword evidence="4 11" id="KW-0493">Microtubule</keyword>
<evidence type="ECO:0000256" key="11">
    <source>
        <dbReference type="RuleBase" id="RU000394"/>
    </source>
</evidence>
<comment type="subcellular location">
    <subcellularLocation>
        <location evidence="1">Cytoplasm</location>
        <location evidence="1">Cytoskeleton</location>
        <location evidence="1">Spindle</location>
    </subcellularLocation>
</comment>
<evidence type="ECO:0000313" key="15">
    <source>
        <dbReference type="Proteomes" id="UP000677054"/>
    </source>
</evidence>
<dbReference type="GO" id="GO:0005634">
    <property type="term" value="C:nucleus"/>
    <property type="evidence" value="ECO:0007669"/>
    <property type="project" value="TreeGrafter"/>
</dbReference>
<gene>
    <name evidence="14" type="ORF">DSTB1V02_LOCUS9484</name>
</gene>
<keyword evidence="15" id="KW-1185">Reference proteome</keyword>
<evidence type="ECO:0000256" key="5">
    <source>
        <dbReference type="ARBA" id="ARBA00022741"/>
    </source>
</evidence>
<dbReference type="SUPFAM" id="SSF52540">
    <property type="entry name" value="P-loop containing nucleoside triphosphate hydrolases"/>
    <property type="match status" value="1"/>
</dbReference>
<dbReference type="PRINTS" id="PR00380">
    <property type="entry name" value="KINESINHEAVY"/>
</dbReference>
<dbReference type="PROSITE" id="PS00411">
    <property type="entry name" value="KINESIN_MOTOR_1"/>
    <property type="match status" value="1"/>
</dbReference>
<evidence type="ECO:0000256" key="4">
    <source>
        <dbReference type="ARBA" id="ARBA00022701"/>
    </source>
</evidence>
<dbReference type="GO" id="GO:0007018">
    <property type="term" value="P:microtubule-based movement"/>
    <property type="evidence" value="ECO:0007669"/>
    <property type="project" value="InterPro"/>
</dbReference>
<dbReference type="GO" id="GO:0072686">
    <property type="term" value="C:mitotic spindle"/>
    <property type="evidence" value="ECO:0007669"/>
    <property type="project" value="TreeGrafter"/>
</dbReference>
<evidence type="ECO:0000259" key="13">
    <source>
        <dbReference type="PROSITE" id="PS50067"/>
    </source>
</evidence>
<dbReference type="EMBL" id="CAJPEV010002446">
    <property type="protein sequence ID" value="CAG0896914.1"/>
    <property type="molecule type" value="Genomic_DNA"/>
</dbReference>
<reference evidence="14" key="1">
    <citation type="submission" date="2020-11" db="EMBL/GenBank/DDBJ databases">
        <authorList>
            <person name="Tran Van P."/>
        </authorList>
    </citation>
    <scope>NUCLEOTIDE SEQUENCE</scope>
</reference>
<keyword evidence="2" id="KW-0963">Cytoplasm</keyword>
<dbReference type="GO" id="GO:0008574">
    <property type="term" value="F:plus-end-directed microtubule motor activity"/>
    <property type="evidence" value="ECO:0007669"/>
    <property type="project" value="TreeGrafter"/>
</dbReference>
<dbReference type="Gene3D" id="3.40.850.10">
    <property type="entry name" value="Kinesin motor domain"/>
    <property type="match status" value="1"/>
</dbReference>
<dbReference type="InterPro" id="IPR019821">
    <property type="entry name" value="Kinesin_motor_CS"/>
</dbReference>
<keyword evidence="5 10" id="KW-0547">Nucleotide-binding</keyword>
<dbReference type="PANTHER" id="PTHR47970">
    <property type="entry name" value="KINESIN-LIKE PROTEIN KIF11"/>
    <property type="match status" value="1"/>
</dbReference>
<feature type="domain" description="Kinesin motor" evidence="13">
    <location>
        <begin position="1"/>
        <end position="476"/>
    </location>
</feature>
<sequence length="566" mass="63074">MIVGLSEWPALEVLPRRKKWLGVEEPEFLNVVKCLRVEGDHIVEVAPVDSATYKQILNRQGNRNAHVLQETRYTFSQIFGPETAQEDVFQDVITHGFPDITSSRNFLVFSYGTTNGGKTYTMQEGSSFNVNDEGLRVLTPESEAPSTDQNPGLIPRIVGHVFESLKHPVAHGFSFKPHAATGVLQLSMKEQEEQERTKRETLALATSVSSSLLSSFTCSTTSGDGDGNGDASHMQLDDPSTLERKLPGYEVSDSSLYISQGIGVQHSIWVSFVEIYNEQIYDLLVSRPPGAKQPSLKLGRNRGVTYIKGVREVCVHSMEEAMRLFLIGSQNLRFASTKINPHSSRSHSLFRIQILTVKAFHHPPDVQISTIQFIDLAGSERAEKTENVGDRLAEASSVNKGLLALGNVLRSFKNQEVNPKTLVPFRNSRLTEILENFLSTQRENTKVTMVLNISPDVYLFDETHHALKFGALAKSVKTTHVRGPERIANSKFGLFVRRSLVAIENQIPQQQRSVPFNGFNKFQKMETHQKRDGAVNVCETVKFSAGTKTSDPPLPFSERFETTTGV</sequence>
<protein>
    <recommendedName>
        <fullName evidence="11">Kinesin-like protein</fullName>
    </recommendedName>
</protein>
<dbReference type="SMART" id="SM00129">
    <property type="entry name" value="KISc"/>
    <property type="match status" value="1"/>
</dbReference>
<evidence type="ECO:0000256" key="3">
    <source>
        <dbReference type="ARBA" id="ARBA00022553"/>
    </source>
</evidence>
<dbReference type="AlphaFoldDB" id="A0A7R9FNN8"/>
<evidence type="ECO:0000256" key="1">
    <source>
        <dbReference type="ARBA" id="ARBA00004186"/>
    </source>
</evidence>
<accession>A0A7R9FNN8</accession>
<dbReference type="InterPro" id="IPR027417">
    <property type="entry name" value="P-loop_NTPase"/>
</dbReference>
<dbReference type="GO" id="GO:0005876">
    <property type="term" value="C:spindle microtubule"/>
    <property type="evidence" value="ECO:0007669"/>
    <property type="project" value="TreeGrafter"/>
</dbReference>
<comment type="similarity">
    <text evidence="10 11">Belongs to the TRAFAC class myosin-kinesin ATPase superfamily. Kinesin family.</text>
</comment>
<keyword evidence="3" id="KW-0597">Phosphoprotein</keyword>
<dbReference type="GO" id="GO:0090307">
    <property type="term" value="P:mitotic spindle assembly"/>
    <property type="evidence" value="ECO:0007669"/>
    <property type="project" value="TreeGrafter"/>
</dbReference>
<proteinExistence type="inferred from homology"/>
<evidence type="ECO:0000256" key="7">
    <source>
        <dbReference type="ARBA" id="ARBA00023054"/>
    </source>
</evidence>
<dbReference type="Proteomes" id="UP000677054">
    <property type="component" value="Unassembled WGS sequence"/>
</dbReference>
<dbReference type="InterPro" id="IPR047149">
    <property type="entry name" value="KIF11-like"/>
</dbReference>
<dbReference type="InterPro" id="IPR036961">
    <property type="entry name" value="Kinesin_motor_dom_sf"/>
</dbReference>
<feature type="region of interest" description="Disordered" evidence="12">
    <location>
        <begin position="547"/>
        <end position="566"/>
    </location>
</feature>
<dbReference type="EMBL" id="LR901963">
    <property type="protein sequence ID" value="CAD7249696.1"/>
    <property type="molecule type" value="Genomic_DNA"/>
</dbReference>
<dbReference type="GO" id="GO:0005524">
    <property type="term" value="F:ATP binding"/>
    <property type="evidence" value="ECO:0007669"/>
    <property type="project" value="UniProtKB-UniRule"/>
</dbReference>
<evidence type="ECO:0000256" key="9">
    <source>
        <dbReference type="ARBA" id="ARBA00023212"/>
    </source>
</evidence>
<evidence type="ECO:0000256" key="12">
    <source>
        <dbReference type="SAM" id="MobiDB-lite"/>
    </source>
</evidence>
<dbReference type="PANTHER" id="PTHR47970:SF29">
    <property type="entry name" value="KINESIN FAMILY MEMBER 20B"/>
    <property type="match status" value="1"/>
</dbReference>
<dbReference type="Pfam" id="PF00225">
    <property type="entry name" value="Kinesin"/>
    <property type="match status" value="1"/>
</dbReference>
<dbReference type="PROSITE" id="PS50067">
    <property type="entry name" value="KINESIN_MOTOR_2"/>
    <property type="match status" value="1"/>
</dbReference>
<evidence type="ECO:0000256" key="10">
    <source>
        <dbReference type="PROSITE-ProRule" id="PRU00283"/>
    </source>
</evidence>
<dbReference type="InterPro" id="IPR001752">
    <property type="entry name" value="Kinesin_motor_dom"/>
</dbReference>
<keyword evidence="7" id="KW-0175">Coiled coil</keyword>
<keyword evidence="8 10" id="KW-0505">Motor protein</keyword>
<dbReference type="OrthoDB" id="2403182at2759"/>
<feature type="binding site" evidence="10">
    <location>
        <begin position="112"/>
        <end position="119"/>
    </location>
    <ligand>
        <name>ATP</name>
        <dbReference type="ChEBI" id="CHEBI:30616"/>
    </ligand>
</feature>
<organism evidence="14">
    <name type="scientific">Darwinula stevensoni</name>
    <dbReference type="NCBI Taxonomy" id="69355"/>
    <lineage>
        <taxon>Eukaryota</taxon>
        <taxon>Metazoa</taxon>
        <taxon>Ecdysozoa</taxon>
        <taxon>Arthropoda</taxon>
        <taxon>Crustacea</taxon>
        <taxon>Oligostraca</taxon>
        <taxon>Ostracoda</taxon>
        <taxon>Podocopa</taxon>
        <taxon>Podocopida</taxon>
        <taxon>Darwinulocopina</taxon>
        <taxon>Darwinuloidea</taxon>
        <taxon>Darwinulidae</taxon>
        <taxon>Darwinula</taxon>
    </lineage>
</organism>
<evidence type="ECO:0000256" key="6">
    <source>
        <dbReference type="ARBA" id="ARBA00022840"/>
    </source>
</evidence>
<keyword evidence="9" id="KW-0206">Cytoskeleton</keyword>
<feature type="region of interest" description="Disordered" evidence="12">
    <location>
        <begin position="219"/>
        <end position="238"/>
    </location>
</feature>
<keyword evidence="6 10" id="KW-0067">ATP-binding</keyword>
<evidence type="ECO:0000256" key="8">
    <source>
        <dbReference type="ARBA" id="ARBA00023175"/>
    </source>
</evidence>
<evidence type="ECO:0000256" key="2">
    <source>
        <dbReference type="ARBA" id="ARBA00022490"/>
    </source>
</evidence>
<name>A0A7R9FNN8_9CRUS</name>
<dbReference type="GO" id="GO:0008017">
    <property type="term" value="F:microtubule binding"/>
    <property type="evidence" value="ECO:0007669"/>
    <property type="project" value="InterPro"/>
</dbReference>
<evidence type="ECO:0000313" key="14">
    <source>
        <dbReference type="EMBL" id="CAD7249696.1"/>
    </source>
</evidence>